<dbReference type="AlphaFoldDB" id="A0A4R0Q0T6"/>
<accession>A0A4R0Q0T6</accession>
<comment type="caution">
    <text evidence="1">The sequence shown here is derived from an EMBL/GenBank/DDBJ whole genome shotgun (WGS) entry which is preliminary data.</text>
</comment>
<dbReference type="Pfam" id="PF13366">
    <property type="entry name" value="PDDEXK_3"/>
    <property type="match status" value="1"/>
</dbReference>
<dbReference type="Proteomes" id="UP000293925">
    <property type="component" value="Unassembled WGS sequence"/>
</dbReference>
<proteinExistence type="predicted"/>
<dbReference type="EMBL" id="SJSO01000011">
    <property type="protein sequence ID" value="TCD26227.1"/>
    <property type="molecule type" value="Genomic_DNA"/>
</dbReference>
<evidence type="ECO:0000313" key="1">
    <source>
        <dbReference type="EMBL" id="TCD26227.1"/>
    </source>
</evidence>
<dbReference type="NCBIfam" id="TIGR04256">
    <property type="entry name" value="GxxExxY"/>
    <property type="match status" value="1"/>
</dbReference>
<gene>
    <name evidence="1" type="ORF">EZ456_14545</name>
</gene>
<evidence type="ECO:0000313" key="2">
    <source>
        <dbReference type="Proteomes" id="UP000293925"/>
    </source>
</evidence>
<dbReference type="RefSeq" id="WP_131531290.1">
    <property type="nucleotide sequence ID" value="NZ_SJSO01000011.1"/>
</dbReference>
<protein>
    <submittedName>
        <fullName evidence="1">GxxExxY protein</fullName>
    </submittedName>
</protein>
<sequence length="125" mass="14232">MDNLNEITEKIIGAAYKVSNTLGSGFLEKVYENALFIEIKKAGLTVTKQHALQVFYDDQVVGDYFVDLFIENEVVVERKTAKAITDIHQAQLMNYLIACNRRCGLIINFGKPRVEIKRMLNGYNL</sequence>
<reference evidence="1 2" key="1">
    <citation type="submission" date="2019-02" db="EMBL/GenBank/DDBJ databases">
        <title>Pedobacter sp. RP-3-21 sp. nov., isolated from Arctic soil.</title>
        <authorList>
            <person name="Dahal R.H."/>
        </authorList>
    </citation>
    <scope>NUCLEOTIDE SEQUENCE [LARGE SCALE GENOMIC DNA]</scope>
    <source>
        <strain evidence="1 2">RP-3-21</strain>
    </source>
</reference>
<dbReference type="OrthoDB" id="9806869at2"/>
<keyword evidence="2" id="KW-1185">Reference proteome</keyword>
<name>A0A4R0Q0T6_9SPHI</name>
<dbReference type="InterPro" id="IPR026350">
    <property type="entry name" value="GxxExxY"/>
</dbReference>
<organism evidence="1 2">
    <name type="scientific">Pedobacter psychrodurus</name>
    <dbReference type="NCBI Taxonomy" id="2530456"/>
    <lineage>
        <taxon>Bacteria</taxon>
        <taxon>Pseudomonadati</taxon>
        <taxon>Bacteroidota</taxon>
        <taxon>Sphingobacteriia</taxon>
        <taxon>Sphingobacteriales</taxon>
        <taxon>Sphingobacteriaceae</taxon>
        <taxon>Pedobacter</taxon>
    </lineage>
</organism>